<reference evidence="5 6" key="1">
    <citation type="submission" date="2023-01" db="EMBL/GenBank/DDBJ databases">
        <title>Analysis of 21 Apiospora genomes using comparative genomics revels a genus with tremendous synthesis potential of carbohydrate active enzymes and secondary metabolites.</title>
        <authorList>
            <person name="Sorensen T."/>
        </authorList>
    </citation>
    <scope>NUCLEOTIDE SEQUENCE [LARGE SCALE GENOMIC DNA]</scope>
    <source>
        <strain evidence="5 6">CBS 117206</strain>
    </source>
</reference>
<evidence type="ECO:0000256" key="3">
    <source>
        <dbReference type="RuleBase" id="RU000461"/>
    </source>
</evidence>
<dbReference type="InterPro" id="IPR017972">
    <property type="entry name" value="Cyt_P450_CS"/>
</dbReference>
<gene>
    <name evidence="5" type="ORF">PG999_011797</name>
</gene>
<dbReference type="Gene3D" id="1.10.630.10">
    <property type="entry name" value="Cytochrome P450"/>
    <property type="match status" value="1"/>
</dbReference>
<keyword evidence="3" id="KW-0349">Heme</keyword>
<dbReference type="CDD" id="cd11040">
    <property type="entry name" value="CYP7_CYP8-like"/>
    <property type="match status" value="1"/>
</dbReference>
<comment type="caution">
    <text evidence="5">The sequence shown here is derived from an EMBL/GenBank/DDBJ whole genome shotgun (WGS) entry which is preliminary data.</text>
</comment>
<comment type="similarity">
    <text evidence="3">Belongs to the cytochrome P450 family.</text>
</comment>
<sequence>MTSTLALAAFVVAAVYALLHILLDWTQDSREPRAVERSIPFICPIFGMFRHKTLYYNQLRKQGNRLPIYTLRLPNVRAYIINDAELIPPMQRQWRTISFTPVMAGAGQATLGMSQAAADLLRKDITSDHNVVVGMIPLVARALAPGPKLDAMTRQAAEAMSKGMDQLEPRDGVPATVRLFEWTWHQLLMGTTEAVYGPKNPYRDPAVEHAWRTFEPRYLTLALSPLKTLTASKALQSRELLVLAFKAYLEGGGLETASEWIRASHAHYASHGFVADDLARFEVGHTHAISNTTAPTSWWLLWHLYSDPAVLREVRAELEALATTVEEQDGTLTKTVDLALVTAVSRAPQCLRLHTIATGVRLCLEDHMLQDRYLLKKGSVVIVPQPLHHLSTASWGEDAEQFNHRRFVATPRTTEKEKEAMGSDDKTNVNKRWRNGYDPAAFRAFGGGHTLCPGRHLSNSEILVFAAMMVLRFDLAPKHGAGKWEKPTWSQTHMVASLQIPDEDPEIEVRPRDSRIRWRFPGPN</sequence>
<feature type="compositionally biased region" description="Basic and acidic residues" evidence="4">
    <location>
        <begin position="413"/>
        <end position="428"/>
    </location>
</feature>
<evidence type="ECO:0000313" key="5">
    <source>
        <dbReference type="EMBL" id="KAK8101423.1"/>
    </source>
</evidence>
<dbReference type="InterPro" id="IPR001128">
    <property type="entry name" value="Cyt_P450"/>
</dbReference>
<dbReference type="GO" id="GO:0016705">
    <property type="term" value="F:oxidoreductase activity, acting on paired donors, with incorporation or reduction of molecular oxygen"/>
    <property type="evidence" value="ECO:0007669"/>
    <property type="project" value="InterPro"/>
</dbReference>
<evidence type="ECO:0008006" key="7">
    <source>
        <dbReference type="Google" id="ProtNLM"/>
    </source>
</evidence>
<keyword evidence="6" id="KW-1185">Reference proteome</keyword>
<evidence type="ECO:0000313" key="6">
    <source>
        <dbReference type="Proteomes" id="UP001392437"/>
    </source>
</evidence>
<dbReference type="PROSITE" id="PS00086">
    <property type="entry name" value="CYTOCHROME_P450"/>
    <property type="match status" value="1"/>
</dbReference>
<dbReference type="InterPro" id="IPR036396">
    <property type="entry name" value="Cyt_P450_sf"/>
</dbReference>
<dbReference type="Proteomes" id="UP001392437">
    <property type="component" value="Unassembled WGS sequence"/>
</dbReference>
<accession>A0AAW0QJL1</accession>
<name>A0AAW0QJL1_9PEZI</name>
<keyword evidence="1 3" id="KW-0479">Metal-binding</keyword>
<protein>
    <recommendedName>
        <fullName evidence="7">Cytochrome P450</fullName>
    </recommendedName>
</protein>
<dbReference type="PANTHER" id="PTHR47582">
    <property type="entry name" value="P450, PUTATIVE (EUROFUNG)-RELATED"/>
    <property type="match status" value="1"/>
</dbReference>
<keyword evidence="3" id="KW-0560">Oxidoreductase</keyword>
<evidence type="ECO:0000256" key="1">
    <source>
        <dbReference type="ARBA" id="ARBA00022723"/>
    </source>
</evidence>
<proteinExistence type="inferred from homology"/>
<keyword evidence="2 3" id="KW-0408">Iron</keyword>
<organism evidence="5 6">
    <name type="scientific">Apiospora kogelbergensis</name>
    <dbReference type="NCBI Taxonomy" id="1337665"/>
    <lineage>
        <taxon>Eukaryota</taxon>
        <taxon>Fungi</taxon>
        <taxon>Dikarya</taxon>
        <taxon>Ascomycota</taxon>
        <taxon>Pezizomycotina</taxon>
        <taxon>Sordariomycetes</taxon>
        <taxon>Xylariomycetidae</taxon>
        <taxon>Amphisphaeriales</taxon>
        <taxon>Apiosporaceae</taxon>
        <taxon>Apiospora</taxon>
    </lineage>
</organism>
<evidence type="ECO:0000256" key="4">
    <source>
        <dbReference type="SAM" id="MobiDB-lite"/>
    </source>
</evidence>
<dbReference type="InterPro" id="IPR053007">
    <property type="entry name" value="CYP450_monoxygenase_sec-met"/>
</dbReference>
<dbReference type="Pfam" id="PF00067">
    <property type="entry name" value="p450"/>
    <property type="match status" value="1"/>
</dbReference>
<dbReference type="PANTHER" id="PTHR47582:SF1">
    <property type="entry name" value="P450, PUTATIVE (EUROFUNG)-RELATED"/>
    <property type="match status" value="1"/>
</dbReference>
<dbReference type="GO" id="GO:0004497">
    <property type="term" value="F:monooxygenase activity"/>
    <property type="evidence" value="ECO:0007669"/>
    <property type="project" value="UniProtKB-KW"/>
</dbReference>
<dbReference type="AlphaFoldDB" id="A0AAW0QJL1"/>
<dbReference type="EMBL" id="JAQQWP010000009">
    <property type="protein sequence ID" value="KAK8101423.1"/>
    <property type="molecule type" value="Genomic_DNA"/>
</dbReference>
<evidence type="ECO:0000256" key="2">
    <source>
        <dbReference type="ARBA" id="ARBA00023004"/>
    </source>
</evidence>
<keyword evidence="3" id="KW-0503">Monooxygenase</keyword>
<dbReference type="GO" id="GO:0005506">
    <property type="term" value="F:iron ion binding"/>
    <property type="evidence" value="ECO:0007669"/>
    <property type="project" value="InterPro"/>
</dbReference>
<dbReference type="SUPFAM" id="SSF48264">
    <property type="entry name" value="Cytochrome P450"/>
    <property type="match status" value="1"/>
</dbReference>
<feature type="region of interest" description="Disordered" evidence="4">
    <location>
        <begin position="412"/>
        <end position="432"/>
    </location>
</feature>
<dbReference type="GO" id="GO:0020037">
    <property type="term" value="F:heme binding"/>
    <property type="evidence" value="ECO:0007669"/>
    <property type="project" value="InterPro"/>
</dbReference>